<protein>
    <submittedName>
        <fullName evidence="2">Uncharacterized protein</fullName>
    </submittedName>
</protein>
<reference evidence="2" key="1">
    <citation type="submission" date="2023-11" db="EMBL/GenBank/DDBJ databases">
        <title>Genome assemblies of two species of porcelain crab, Petrolisthes cinctipes and Petrolisthes manimaculis (Anomura: Porcellanidae).</title>
        <authorList>
            <person name="Angst P."/>
        </authorList>
    </citation>
    <scope>NUCLEOTIDE SEQUENCE</scope>
    <source>
        <strain evidence="2">PB745_02</strain>
        <tissue evidence="2">Gill</tissue>
    </source>
</reference>
<sequence length="416" mass="46804">MVDNFNANMSSPTPPPPNTPHAQVHTPPHTRAGPLYTMPHVPQPNQITVETNPIGPWFKGRPTEHVHNFVREVEALMAAKGITDDIEKINFIKARILGDAIPIISGSSFCQRYIGDIYINYRQALLKSFGKETNSGKFAWIPRVLDVAVANTRSLDMATSRIVASHLYENIVDTLAKAAPLPTHPTWTTQRSLFDGHSVGELFEYFLFLQMLKPEDYRVAKSVERKNGEHFVSVTERIGARMIPPTTPYANTVPSEGATAHPQMADAAVSNSGIEPVPKQHATKGYYKATLEAKSCRECKKHRHTWDRCYSNENREERTKKPTSRPEGSTNKNVPQRKNKQPKPRGAEKWCDLHEVTSHANWECRGLMEAARELVTQRQNESSEEEGNEQDPASSLHPTQRQNESSEGEWDEQDPA</sequence>
<dbReference type="Proteomes" id="UP001292094">
    <property type="component" value="Unassembled WGS sequence"/>
</dbReference>
<accession>A0AAE1P3R7</accession>
<proteinExistence type="predicted"/>
<dbReference type="EMBL" id="JAWZYT010003016">
    <property type="protein sequence ID" value="KAK4300646.1"/>
    <property type="molecule type" value="Genomic_DNA"/>
</dbReference>
<evidence type="ECO:0000313" key="2">
    <source>
        <dbReference type="EMBL" id="KAK4300646.1"/>
    </source>
</evidence>
<dbReference type="AlphaFoldDB" id="A0AAE1P3R7"/>
<organism evidence="2 3">
    <name type="scientific">Petrolisthes manimaculis</name>
    <dbReference type="NCBI Taxonomy" id="1843537"/>
    <lineage>
        <taxon>Eukaryota</taxon>
        <taxon>Metazoa</taxon>
        <taxon>Ecdysozoa</taxon>
        <taxon>Arthropoda</taxon>
        <taxon>Crustacea</taxon>
        <taxon>Multicrustacea</taxon>
        <taxon>Malacostraca</taxon>
        <taxon>Eumalacostraca</taxon>
        <taxon>Eucarida</taxon>
        <taxon>Decapoda</taxon>
        <taxon>Pleocyemata</taxon>
        <taxon>Anomura</taxon>
        <taxon>Galatheoidea</taxon>
        <taxon>Porcellanidae</taxon>
        <taxon>Petrolisthes</taxon>
    </lineage>
</organism>
<gene>
    <name evidence="2" type="ORF">Pmani_027164</name>
</gene>
<name>A0AAE1P3R7_9EUCA</name>
<comment type="caution">
    <text evidence="2">The sequence shown here is derived from an EMBL/GenBank/DDBJ whole genome shotgun (WGS) entry which is preliminary data.</text>
</comment>
<evidence type="ECO:0000256" key="1">
    <source>
        <dbReference type="SAM" id="MobiDB-lite"/>
    </source>
</evidence>
<feature type="region of interest" description="Disordered" evidence="1">
    <location>
        <begin position="313"/>
        <end position="350"/>
    </location>
</feature>
<feature type="compositionally biased region" description="Polar residues" evidence="1">
    <location>
        <begin position="391"/>
        <end position="405"/>
    </location>
</feature>
<evidence type="ECO:0000313" key="3">
    <source>
        <dbReference type="Proteomes" id="UP001292094"/>
    </source>
</evidence>
<keyword evidence="3" id="KW-1185">Reference proteome</keyword>
<feature type="region of interest" description="Disordered" evidence="1">
    <location>
        <begin position="373"/>
        <end position="416"/>
    </location>
</feature>
<feature type="region of interest" description="Disordered" evidence="1">
    <location>
        <begin position="1"/>
        <end position="34"/>
    </location>
</feature>
<feature type="compositionally biased region" description="Acidic residues" evidence="1">
    <location>
        <begin position="406"/>
        <end position="416"/>
    </location>
</feature>
<feature type="compositionally biased region" description="Polar residues" evidence="1">
    <location>
        <begin position="1"/>
        <end position="11"/>
    </location>
</feature>